<evidence type="ECO:0000256" key="5">
    <source>
        <dbReference type="ARBA" id="ARBA00023002"/>
    </source>
</evidence>
<name>A0A8J4XN29_CHIOP</name>
<evidence type="ECO:0000313" key="10">
    <source>
        <dbReference type="Proteomes" id="UP000770661"/>
    </source>
</evidence>
<evidence type="ECO:0000256" key="6">
    <source>
        <dbReference type="RuleBase" id="RU000499"/>
    </source>
</evidence>
<evidence type="ECO:0000313" key="9">
    <source>
        <dbReference type="EMBL" id="KAG0710560.1"/>
    </source>
</evidence>
<evidence type="ECO:0000256" key="4">
    <source>
        <dbReference type="ARBA" id="ARBA00022559"/>
    </source>
</evidence>
<evidence type="ECO:0000256" key="2">
    <source>
        <dbReference type="ARBA" id="ARBA00006926"/>
    </source>
</evidence>
<dbReference type="InterPro" id="IPR036249">
    <property type="entry name" value="Thioredoxin-like_sf"/>
</dbReference>
<dbReference type="InterPro" id="IPR029760">
    <property type="entry name" value="GPX_CS"/>
</dbReference>
<dbReference type="GO" id="GO:0005783">
    <property type="term" value="C:endoplasmic reticulum"/>
    <property type="evidence" value="ECO:0007669"/>
    <property type="project" value="UniProtKB-ARBA"/>
</dbReference>
<evidence type="ECO:0000256" key="7">
    <source>
        <dbReference type="SAM" id="MobiDB-lite"/>
    </source>
</evidence>
<evidence type="ECO:0000256" key="1">
    <source>
        <dbReference type="ARBA" id="ARBA00000217"/>
    </source>
</evidence>
<dbReference type="GO" id="GO:0033554">
    <property type="term" value="P:cellular response to stress"/>
    <property type="evidence" value="ECO:0007669"/>
    <property type="project" value="UniProtKB-ARBA"/>
</dbReference>
<comment type="caution">
    <text evidence="9">The sequence shown here is derived from an EMBL/GenBank/DDBJ whole genome shotgun (WGS) entry which is preliminary data.</text>
</comment>
<dbReference type="SUPFAM" id="SSF52833">
    <property type="entry name" value="Thioredoxin-like"/>
    <property type="match status" value="1"/>
</dbReference>
<organism evidence="9 10">
    <name type="scientific">Chionoecetes opilio</name>
    <name type="common">Atlantic snow crab</name>
    <name type="synonym">Cancer opilio</name>
    <dbReference type="NCBI Taxonomy" id="41210"/>
    <lineage>
        <taxon>Eukaryota</taxon>
        <taxon>Metazoa</taxon>
        <taxon>Ecdysozoa</taxon>
        <taxon>Arthropoda</taxon>
        <taxon>Crustacea</taxon>
        <taxon>Multicrustacea</taxon>
        <taxon>Malacostraca</taxon>
        <taxon>Eumalacostraca</taxon>
        <taxon>Eucarida</taxon>
        <taxon>Decapoda</taxon>
        <taxon>Pleocyemata</taxon>
        <taxon>Brachyura</taxon>
        <taxon>Eubrachyura</taxon>
        <taxon>Majoidea</taxon>
        <taxon>Majidae</taxon>
        <taxon>Chionoecetes</taxon>
    </lineage>
</organism>
<dbReference type="PRINTS" id="PR01011">
    <property type="entry name" value="GLUTPROXDASE"/>
</dbReference>
<feature type="chain" id="PRO_5035267173" description="Glutathione peroxidase" evidence="8">
    <location>
        <begin position="27"/>
        <end position="213"/>
    </location>
</feature>
<accession>A0A8J4XN29</accession>
<dbReference type="PROSITE" id="PS51355">
    <property type="entry name" value="GLUTATHIONE_PEROXID_3"/>
    <property type="match status" value="1"/>
</dbReference>
<sequence length="213" mass="23140">MMGGRCVSRLACLALLAALCFTSCLGDDFYSYTVKDHQGQDVALEAYRGKVTLVVNVASQCGYTDITYQALKKLHDILSYGDHFSVLAFPCNQFGEQEPLEIAEIVEHVTSEYEVEFPIFNKIDIVGEHADPAFLSLSESSSVVPDWNFYKYLVDGSGQVVSAWGTRTTIEEIFDEIHAEVKKAKAAAAAGKPGSEKAEAAPSPSVDGGKDEL</sequence>
<dbReference type="Gene3D" id="3.40.30.10">
    <property type="entry name" value="Glutaredoxin"/>
    <property type="match status" value="1"/>
</dbReference>
<comment type="catalytic activity">
    <reaction evidence="1">
        <text>2 glutathione + H2O2 = glutathione disulfide + 2 H2O</text>
        <dbReference type="Rhea" id="RHEA:16833"/>
        <dbReference type="ChEBI" id="CHEBI:15377"/>
        <dbReference type="ChEBI" id="CHEBI:16240"/>
        <dbReference type="ChEBI" id="CHEBI:57925"/>
        <dbReference type="ChEBI" id="CHEBI:58297"/>
        <dbReference type="EC" id="1.11.1.9"/>
    </reaction>
</comment>
<dbReference type="AlphaFoldDB" id="A0A8J4XN29"/>
<dbReference type="EMBL" id="JACEEZ010024093">
    <property type="protein sequence ID" value="KAG0710560.1"/>
    <property type="molecule type" value="Genomic_DNA"/>
</dbReference>
<keyword evidence="5 6" id="KW-0560">Oxidoreductase</keyword>
<dbReference type="Pfam" id="PF00255">
    <property type="entry name" value="GSHPx"/>
    <property type="match status" value="1"/>
</dbReference>
<gene>
    <name evidence="9" type="primary">gpx8-b</name>
    <name evidence="9" type="ORF">GWK47_022570</name>
</gene>
<dbReference type="GO" id="GO:0006979">
    <property type="term" value="P:response to oxidative stress"/>
    <property type="evidence" value="ECO:0007669"/>
    <property type="project" value="InterPro"/>
</dbReference>
<dbReference type="OrthoDB" id="446890at2759"/>
<dbReference type="FunFam" id="3.40.30.10:FF:000049">
    <property type="entry name" value="Glutathione peroxidase"/>
    <property type="match status" value="1"/>
</dbReference>
<evidence type="ECO:0000256" key="3">
    <source>
        <dbReference type="ARBA" id="ARBA00012310"/>
    </source>
</evidence>
<dbReference type="PANTHER" id="PTHR11592">
    <property type="entry name" value="GLUTATHIONE PEROXIDASE"/>
    <property type="match status" value="1"/>
</dbReference>
<reference evidence="9" key="1">
    <citation type="submission" date="2020-07" db="EMBL/GenBank/DDBJ databases">
        <title>The High-quality genome of the commercially important snow crab, Chionoecetes opilio.</title>
        <authorList>
            <person name="Jeong J.-H."/>
            <person name="Ryu S."/>
        </authorList>
    </citation>
    <scope>NUCLEOTIDE SEQUENCE</scope>
    <source>
        <strain evidence="9">MADBK_172401_WGS</strain>
        <tissue evidence="9">Digestive gland</tissue>
    </source>
</reference>
<protein>
    <recommendedName>
        <fullName evidence="3 6">Glutathione peroxidase</fullName>
    </recommendedName>
</protein>
<feature type="region of interest" description="Disordered" evidence="7">
    <location>
        <begin position="188"/>
        <end position="213"/>
    </location>
</feature>
<proteinExistence type="inferred from homology"/>
<dbReference type="PANTHER" id="PTHR11592:SF78">
    <property type="entry name" value="GLUTATHIONE PEROXIDASE"/>
    <property type="match status" value="1"/>
</dbReference>
<dbReference type="GO" id="GO:0004602">
    <property type="term" value="F:glutathione peroxidase activity"/>
    <property type="evidence" value="ECO:0007669"/>
    <property type="project" value="UniProtKB-EC"/>
</dbReference>
<keyword evidence="10" id="KW-1185">Reference proteome</keyword>
<feature type="signal peptide" evidence="8">
    <location>
        <begin position="1"/>
        <end position="26"/>
    </location>
</feature>
<dbReference type="InterPro" id="IPR000889">
    <property type="entry name" value="Glutathione_peroxidase"/>
</dbReference>
<keyword evidence="8" id="KW-0732">Signal</keyword>
<evidence type="ECO:0000256" key="8">
    <source>
        <dbReference type="SAM" id="SignalP"/>
    </source>
</evidence>
<comment type="similarity">
    <text evidence="2 6">Belongs to the glutathione peroxidase family.</text>
</comment>
<dbReference type="PROSITE" id="PS00763">
    <property type="entry name" value="GLUTATHIONE_PEROXID_2"/>
    <property type="match status" value="1"/>
</dbReference>
<keyword evidence="4 6" id="KW-0575">Peroxidase</keyword>
<dbReference type="Proteomes" id="UP000770661">
    <property type="component" value="Unassembled WGS sequence"/>
</dbReference>
<dbReference type="GO" id="GO:0070013">
    <property type="term" value="C:intracellular organelle lumen"/>
    <property type="evidence" value="ECO:0007669"/>
    <property type="project" value="UniProtKB-ARBA"/>
</dbReference>
<dbReference type="CDD" id="cd00340">
    <property type="entry name" value="GSH_Peroxidase"/>
    <property type="match status" value="1"/>
</dbReference>